<dbReference type="Gene3D" id="1.10.287.130">
    <property type="match status" value="1"/>
</dbReference>
<evidence type="ECO:0000256" key="3">
    <source>
        <dbReference type="ARBA" id="ARBA00012438"/>
    </source>
</evidence>
<dbReference type="SUPFAM" id="SSF55874">
    <property type="entry name" value="ATPase domain of HSP90 chaperone/DNA topoisomerase II/histidine kinase"/>
    <property type="match status" value="1"/>
</dbReference>
<gene>
    <name evidence="16" type="ORF">APAC_0765</name>
</gene>
<evidence type="ECO:0000256" key="14">
    <source>
        <dbReference type="ARBA" id="ARBA00064003"/>
    </source>
</evidence>
<dbReference type="PRINTS" id="PR00344">
    <property type="entry name" value="BCTRLSENSOR"/>
</dbReference>
<dbReference type="AlphaFoldDB" id="A0A5C2H6U1"/>
<evidence type="ECO:0000256" key="11">
    <source>
        <dbReference type="ARBA" id="ARBA00022989"/>
    </source>
</evidence>
<dbReference type="OrthoDB" id="5468627at2"/>
<keyword evidence="8" id="KW-0547">Nucleotide-binding</keyword>
<evidence type="ECO:0000256" key="10">
    <source>
        <dbReference type="ARBA" id="ARBA00022840"/>
    </source>
</evidence>
<proteinExistence type="predicted"/>
<dbReference type="EMBL" id="CP035928">
    <property type="protein sequence ID" value="QEP33908.1"/>
    <property type="molecule type" value="Genomic_DNA"/>
</dbReference>
<dbReference type="InterPro" id="IPR036641">
    <property type="entry name" value="HPT_dom_sf"/>
</dbReference>
<keyword evidence="6" id="KW-0808">Transferase</keyword>
<dbReference type="PROSITE" id="PS50110">
    <property type="entry name" value="RESPONSE_REGULATORY"/>
    <property type="match status" value="1"/>
</dbReference>
<dbReference type="SMART" id="SM00448">
    <property type="entry name" value="REC"/>
    <property type="match status" value="1"/>
</dbReference>
<accession>A0A5C2H6U1</accession>
<dbReference type="InterPro" id="IPR008207">
    <property type="entry name" value="Sig_transdc_His_kin_Hpt_dom"/>
</dbReference>
<dbReference type="CDD" id="cd17546">
    <property type="entry name" value="REC_hyHK_CKI1_RcsC-like"/>
    <property type="match status" value="1"/>
</dbReference>
<dbReference type="SUPFAM" id="SSF47226">
    <property type="entry name" value="Histidine-containing phosphotransfer domain, HPT domain"/>
    <property type="match status" value="1"/>
</dbReference>
<dbReference type="Gene3D" id="3.40.50.2300">
    <property type="match status" value="1"/>
</dbReference>
<dbReference type="InterPro" id="IPR004358">
    <property type="entry name" value="Sig_transdc_His_kin-like_C"/>
</dbReference>
<dbReference type="Pfam" id="PF00072">
    <property type="entry name" value="Response_reg"/>
    <property type="match status" value="1"/>
</dbReference>
<dbReference type="PANTHER" id="PTHR45339:SF1">
    <property type="entry name" value="HYBRID SIGNAL TRANSDUCTION HISTIDINE KINASE J"/>
    <property type="match status" value="1"/>
</dbReference>
<evidence type="ECO:0000256" key="7">
    <source>
        <dbReference type="ARBA" id="ARBA00022692"/>
    </source>
</evidence>
<dbReference type="Pfam" id="PF00512">
    <property type="entry name" value="HisKA"/>
    <property type="match status" value="1"/>
</dbReference>
<dbReference type="SUPFAM" id="SSF47384">
    <property type="entry name" value="Homodimeric domain of signal transducing histidine kinase"/>
    <property type="match status" value="1"/>
</dbReference>
<dbReference type="RefSeq" id="WP_130232864.1">
    <property type="nucleotide sequence ID" value="NZ_BMEF01000004.1"/>
</dbReference>
<dbReference type="SMART" id="SM00387">
    <property type="entry name" value="HATPase_c"/>
    <property type="match status" value="1"/>
</dbReference>
<dbReference type="InterPro" id="IPR011006">
    <property type="entry name" value="CheY-like_superfamily"/>
</dbReference>
<keyword evidence="4" id="KW-1003">Cell membrane</keyword>
<sequence length="865" mass="99564">MIRNNSILHGLIALLLAFVLGYMGIIFIHLVFKDIVEKLDTNVKNEYARYKIGEYILKEISSIETHYYKMGILTNIKSIKPMQEEIKKEIEDVKKAINVLNYGGEVNSYIKLNILDIDETTDVIKFTPSLNQKFTFEAIDLLPKLKELENKSSKMEDIMKIKINSNNATNDELFKVELFFKQLPTLFTRMKENANRLLYDSKKNISKLESSINKEKKYYENLEYIFTYFIVFLIIILGYLLIKQITKKNKELEAITLKAKQSEQEALKANETKSQFLANMSHEIRTPLNAIIGFSDILANTENVNKQKDKALVISRSAKALLNIINDILDISKIESGKFEISESSFNLKLLLEQVVQLYAVNTKQKDIRFLYRLEDSIPEYVISDDTKLKQVLSNILSNAIKFTPENKKVTFDVSLINKTKNTAKIRFSIKDEGIGISKEEQKKIFEPFSQADGSISRKFGGTGLGLAISLKIVQLFGSEIKLNSEIDKGSVFYFDIDFEVENKLENILEESKYNFAICNIIEDPENIREHLKNIVKNFGNIHVGDDIDKQEHLDLIFCFGDPQFYEKLKGRKEKFKCPVVYVGQMKKMENNIMKPLMDYYLDVPIYGSKIFNIIAEVKSIEKTNKNLQSSDVKYIGKILVADDNTNNQLLMDLILKDFGLDVTIVDNGELAFMEYQKNNYDIVFMDINMPIMDGLTSLKLIRNYEQISNNHTPIIALTANAIEGDREKYIKEGMDGYLSKPIDNQELVKILDKYLEIENNCVENLSIENISSKLGVSDKIANMLVEKFKLSIKEDMKELNDFVEANDIEEISKKAHYIKNSCLNIGLDKSCEILDELEKADSLSKDEIHNNFELLKKEIKKYEI</sequence>
<dbReference type="GO" id="GO:0005524">
    <property type="term" value="F:ATP binding"/>
    <property type="evidence" value="ECO:0007669"/>
    <property type="project" value="UniProtKB-KW"/>
</dbReference>
<keyword evidence="7" id="KW-0812">Transmembrane</keyword>
<name>A0A5C2H6U1_9BACT</name>
<protein>
    <recommendedName>
        <fullName evidence="15">Sensory/regulatory protein RpfC</fullName>
        <ecNumber evidence="3">2.7.13.3</ecNumber>
    </recommendedName>
</protein>
<dbReference type="FunFam" id="3.30.565.10:FF:000010">
    <property type="entry name" value="Sensor histidine kinase RcsC"/>
    <property type="match status" value="1"/>
</dbReference>
<dbReference type="GO" id="GO:0005886">
    <property type="term" value="C:plasma membrane"/>
    <property type="evidence" value="ECO:0007669"/>
    <property type="project" value="UniProtKB-SubCell"/>
</dbReference>
<evidence type="ECO:0000256" key="1">
    <source>
        <dbReference type="ARBA" id="ARBA00000085"/>
    </source>
</evidence>
<reference evidence="16" key="2">
    <citation type="submission" date="2019-09" db="EMBL/GenBank/DDBJ databases">
        <title>Taxonomic note: a critical rebuttal of the proposed division of the genus Arcobacter into six genera, emended descriptions of Arcobacter anaerophilus and the genus Arcobacter, and an assessment of genus-level boundaries for Epsilonproteobacteria using in silico genomic comparator tools.</title>
        <authorList>
            <person name="On S.L.W."/>
            <person name="Miller W.G."/>
            <person name="Biggs P."/>
            <person name="Cornelius A."/>
            <person name="Vandamme P."/>
        </authorList>
    </citation>
    <scope>NUCLEOTIDE SEQUENCE [LARGE SCALE GENOMIC DNA]</scope>
    <source>
        <strain evidence="16">LMG 26638</strain>
    </source>
</reference>
<dbReference type="PROSITE" id="PS50109">
    <property type="entry name" value="HIS_KIN"/>
    <property type="match status" value="1"/>
</dbReference>
<evidence type="ECO:0000256" key="5">
    <source>
        <dbReference type="ARBA" id="ARBA00022553"/>
    </source>
</evidence>
<comment type="subcellular location">
    <subcellularLocation>
        <location evidence="2">Cell membrane</location>
        <topology evidence="2">Multi-pass membrane protein</topology>
    </subcellularLocation>
</comment>
<dbReference type="CDD" id="cd16922">
    <property type="entry name" value="HATPase_EvgS-ArcB-TorS-like"/>
    <property type="match status" value="1"/>
</dbReference>
<dbReference type="GO" id="GO:0000155">
    <property type="term" value="F:phosphorelay sensor kinase activity"/>
    <property type="evidence" value="ECO:0007669"/>
    <property type="project" value="InterPro"/>
</dbReference>
<evidence type="ECO:0000256" key="6">
    <source>
        <dbReference type="ARBA" id="ARBA00022679"/>
    </source>
</evidence>
<comment type="catalytic activity">
    <reaction evidence="1">
        <text>ATP + protein L-histidine = ADP + protein N-phospho-L-histidine.</text>
        <dbReference type="EC" id="2.7.13.3"/>
    </reaction>
</comment>
<dbReference type="CDD" id="cd00082">
    <property type="entry name" value="HisKA"/>
    <property type="match status" value="1"/>
</dbReference>
<keyword evidence="13" id="KW-0472">Membrane</keyword>
<dbReference type="PROSITE" id="PS50894">
    <property type="entry name" value="HPT"/>
    <property type="match status" value="1"/>
</dbReference>
<keyword evidence="11" id="KW-1133">Transmembrane helix</keyword>
<dbReference type="Proteomes" id="UP000322726">
    <property type="component" value="Chromosome"/>
</dbReference>
<evidence type="ECO:0000256" key="15">
    <source>
        <dbReference type="ARBA" id="ARBA00068150"/>
    </source>
</evidence>
<comment type="subunit">
    <text evidence="14">At low DSF concentrations, interacts with RpfF.</text>
</comment>
<evidence type="ECO:0000256" key="4">
    <source>
        <dbReference type="ARBA" id="ARBA00022475"/>
    </source>
</evidence>
<keyword evidence="10" id="KW-0067">ATP-binding</keyword>
<dbReference type="Gene3D" id="1.20.120.160">
    <property type="entry name" value="HPT domain"/>
    <property type="match status" value="1"/>
</dbReference>
<organism evidence="16 17">
    <name type="scientific">Malaciobacter pacificus</name>
    <dbReference type="NCBI Taxonomy" id="1080223"/>
    <lineage>
        <taxon>Bacteria</taxon>
        <taxon>Pseudomonadati</taxon>
        <taxon>Campylobacterota</taxon>
        <taxon>Epsilonproteobacteria</taxon>
        <taxon>Campylobacterales</taxon>
        <taxon>Arcobacteraceae</taxon>
        <taxon>Malaciobacter</taxon>
    </lineage>
</organism>
<evidence type="ECO:0000313" key="17">
    <source>
        <dbReference type="Proteomes" id="UP000322726"/>
    </source>
</evidence>
<dbReference type="InterPro" id="IPR036097">
    <property type="entry name" value="HisK_dim/P_sf"/>
</dbReference>
<dbReference type="InterPro" id="IPR003661">
    <property type="entry name" value="HisK_dim/P_dom"/>
</dbReference>
<dbReference type="SUPFAM" id="SSF52172">
    <property type="entry name" value="CheY-like"/>
    <property type="match status" value="1"/>
</dbReference>
<dbReference type="InterPro" id="IPR001789">
    <property type="entry name" value="Sig_transdc_resp-reg_receiver"/>
</dbReference>
<evidence type="ECO:0000256" key="8">
    <source>
        <dbReference type="ARBA" id="ARBA00022741"/>
    </source>
</evidence>
<dbReference type="Pfam" id="PF02518">
    <property type="entry name" value="HATPase_c"/>
    <property type="match status" value="1"/>
</dbReference>
<dbReference type="FunFam" id="1.10.287.130:FF:000002">
    <property type="entry name" value="Two-component osmosensing histidine kinase"/>
    <property type="match status" value="1"/>
</dbReference>
<evidence type="ECO:0000256" key="2">
    <source>
        <dbReference type="ARBA" id="ARBA00004651"/>
    </source>
</evidence>
<evidence type="ECO:0000256" key="13">
    <source>
        <dbReference type="ARBA" id="ARBA00023136"/>
    </source>
</evidence>
<dbReference type="EC" id="2.7.13.3" evidence="3"/>
<dbReference type="InterPro" id="IPR036890">
    <property type="entry name" value="HATPase_C_sf"/>
</dbReference>
<dbReference type="InterPro" id="IPR005467">
    <property type="entry name" value="His_kinase_dom"/>
</dbReference>
<keyword evidence="9 16" id="KW-0418">Kinase</keyword>
<evidence type="ECO:0000256" key="9">
    <source>
        <dbReference type="ARBA" id="ARBA00022777"/>
    </source>
</evidence>
<dbReference type="Gene3D" id="3.30.565.10">
    <property type="entry name" value="Histidine kinase-like ATPase, C-terminal domain"/>
    <property type="match status" value="1"/>
</dbReference>
<dbReference type="InterPro" id="IPR003594">
    <property type="entry name" value="HATPase_dom"/>
</dbReference>
<keyword evidence="5" id="KW-0597">Phosphoprotein</keyword>
<evidence type="ECO:0000256" key="12">
    <source>
        <dbReference type="ARBA" id="ARBA00023012"/>
    </source>
</evidence>
<keyword evidence="12" id="KW-0902">Two-component regulatory system</keyword>
<reference evidence="16" key="1">
    <citation type="submission" date="2019-09" db="EMBL/GenBank/DDBJ databases">
        <title>Complete genome sequencing of four Arcobacter species reveals a diverse suite of mobile elements.</title>
        <authorList>
            <person name="Miller W.G."/>
            <person name="Yee E."/>
            <person name="Bono J.L."/>
        </authorList>
    </citation>
    <scope>NUCLEOTIDE SEQUENCE [LARGE SCALE GENOMIC DNA]</scope>
    <source>
        <strain evidence="16">LMG 26638</strain>
    </source>
</reference>
<dbReference type="KEGG" id="apai:APAC_0765"/>
<dbReference type="PANTHER" id="PTHR45339">
    <property type="entry name" value="HYBRID SIGNAL TRANSDUCTION HISTIDINE KINASE J"/>
    <property type="match status" value="1"/>
</dbReference>
<keyword evidence="17" id="KW-1185">Reference proteome</keyword>
<evidence type="ECO:0000313" key="16">
    <source>
        <dbReference type="EMBL" id="QEP33908.1"/>
    </source>
</evidence>
<dbReference type="SMART" id="SM00388">
    <property type="entry name" value="HisKA"/>
    <property type="match status" value="1"/>
</dbReference>